<evidence type="ECO:0000313" key="10">
    <source>
        <dbReference type="Proteomes" id="UP000663853"/>
    </source>
</evidence>
<dbReference type="PROSITE" id="PS00623">
    <property type="entry name" value="GMC_OXRED_1"/>
    <property type="match status" value="1"/>
</dbReference>
<evidence type="ECO:0000256" key="4">
    <source>
        <dbReference type="ARBA" id="ARBA00022729"/>
    </source>
</evidence>
<proteinExistence type="inferred from homology"/>
<feature type="non-terminal residue" evidence="9">
    <location>
        <position position="1"/>
    </location>
</feature>
<dbReference type="PANTHER" id="PTHR11552">
    <property type="entry name" value="GLUCOSE-METHANOL-CHOLINE GMC OXIDOREDUCTASE"/>
    <property type="match status" value="1"/>
</dbReference>
<evidence type="ECO:0000256" key="5">
    <source>
        <dbReference type="ARBA" id="ARBA00022827"/>
    </source>
</evidence>
<dbReference type="InterPro" id="IPR012132">
    <property type="entry name" value="GMC_OxRdtase"/>
</dbReference>
<comment type="cofactor">
    <cofactor evidence="1">
        <name>FAD</name>
        <dbReference type="ChEBI" id="CHEBI:57692"/>
    </cofactor>
</comment>
<evidence type="ECO:0000256" key="7">
    <source>
        <dbReference type="RuleBase" id="RU003968"/>
    </source>
</evidence>
<evidence type="ECO:0000256" key="3">
    <source>
        <dbReference type="ARBA" id="ARBA00022630"/>
    </source>
</evidence>
<dbReference type="EMBL" id="CAJMXA010000351">
    <property type="protein sequence ID" value="CAE6427427.1"/>
    <property type="molecule type" value="Genomic_DNA"/>
</dbReference>
<dbReference type="Proteomes" id="UP000663853">
    <property type="component" value="Unassembled WGS sequence"/>
</dbReference>
<protein>
    <recommendedName>
        <fullName evidence="8">Glucose-methanol-choline oxidoreductase N-terminal domain-containing protein</fullName>
    </recommendedName>
</protein>
<evidence type="ECO:0000256" key="2">
    <source>
        <dbReference type="ARBA" id="ARBA00010790"/>
    </source>
</evidence>
<feature type="domain" description="Glucose-methanol-choline oxidoreductase N-terminal" evidence="8">
    <location>
        <begin position="105"/>
        <end position="128"/>
    </location>
</feature>
<evidence type="ECO:0000256" key="1">
    <source>
        <dbReference type="ARBA" id="ARBA00001974"/>
    </source>
</evidence>
<keyword evidence="3 7" id="KW-0285">Flavoprotein</keyword>
<dbReference type="SUPFAM" id="SSF51905">
    <property type="entry name" value="FAD/NAD(P)-binding domain"/>
    <property type="match status" value="1"/>
</dbReference>
<dbReference type="AlphaFoldDB" id="A0A8H2XII5"/>
<comment type="similarity">
    <text evidence="2 7">Belongs to the GMC oxidoreductase family.</text>
</comment>
<name>A0A8H2XII5_9AGAM</name>
<dbReference type="Pfam" id="PF00732">
    <property type="entry name" value="GMC_oxred_N"/>
    <property type="match status" value="1"/>
</dbReference>
<reference evidence="9" key="1">
    <citation type="submission" date="2021-01" db="EMBL/GenBank/DDBJ databases">
        <authorList>
            <person name="Kaushik A."/>
        </authorList>
    </citation>
    <scope>NUCLEOTIDE SEQUENCE</scope>
    <source>
        <strain evidence="9">AG6-10EEA</strain>
    </source>
</reference>
<accession>A0A8H2XII5</accession>
<evidence type="ECO:0000313" key="9">
    <source>
        <dbReference type="EMBL" id="CAE6427427.1"/>
    </source>
</evidence>
<evidence type="ECO:0000259" key="8">
    <source>
        <dbReference type="PROSITE" id="PS00623"/>
    </source>
</evidence>
<dbReference type="PANTHER" id="PTHR11552:SF201">
    <property type="entry name" value="GLUCOSE-METHANOL-CHOLINE OXIDOREDUCTASE N-TERMINAL DOMAIN-CONTAINING PROTEIN"/>
    <property type="match status" value="1"/>
</dbReference>
<comment type="caution">
    <text evidence="9">The sequence shown here is derived from an EMBL/GenBank/DDBJ whole genome shotgun (WGS) entry which is preliminary data.</text>
</comment>
<organism evidence="9 10">
    <name type="scientific">Rhizoctonia solani</name>
    <dbReference type="NCBI Taxonomy" id="456999"/>
    <lineage>
        <taxon>Eukaryota</taxon>
        <taxon>Fungi</taxon>
        <taxon>Dikarya</taxon>
        <taxon>Basidiomycota</taxon>
        <taxon>Agaricomycotina</taxon>
        <taxon>Agaricomycetes</taxon>
        <taxon>Cantharellales</taxon>
        <taxon>Ceratobasidiaceae</taxon>
        <taxon>Rhizoctonia</taxon>
    </lineage>
</organism>
<keyword evidence="4" id="KW-0732">Signal</keyword>
<keyword evidence="5 7" id="KW-0274">FAD</keyword>
<dbReference type="Gene3D" id="3.50.50.60">
    <property type="entry name" value="FAD/NAD(P)-binding domain"/>
    <property type="match status" value="1"/>
</dbReference>
<dbReference type="GO" id="GO:0016614">
    <property type="term" value="F:oxidoreductase activity, acting on CH-OH group of donors"/>
    <property type="evidence" value="ECO:0007669"/>
    <property type="project" value="InterPro"/>
</dbReference>
<dbReference type="Gene3D" id="3.30.560.10">
    <property type="entry name" value="Glucose Oxidase, domain 3"/>
    <property type="match status" value="1"/>
</dbReference>
<dbReference type="InterPro" id="IPR036188">
    <property type="entry name" value="FAD/NAD-bd_sf"/>
</dbReference>
<evidence type="ECO:0000256" key="6">
    <source>
        <dbReference type="ARBA" id="ARBA00023002"/>
    </source>
</evidence>
<dbReference type="GO" id="GO:0050660">
    <property type="term" value="F:flavin adenine dinucleotide binding"/>
    <property type="evidence" value="ECO:0007669"/>
    <property type="project" value="InterPro"/>
</dbReference>
<gene>
    <name evidence="9" type="ORF">RDB_LOCUS19706</name>
</gene>
<sequence length="142" mass="15178">TSASIVAGGVLRRGISTDATDFSSKSFDYVVVGGGTAGLTVAARLAENPDTTVGVIEAGEYRPDDPVIDTPGVAFSIPRNATYDWLFKSIPQVYSNNRVVDYPRGKLLGGTSAINIMAFDRASKPEYDAWAKLGNQGWDWDA</sequence>
<keyword evidence="6" id="KW-0560">Oxidoreductase</keyword>
<dbReference type="InterPro" id="IPR000172">
    <property type="entry name" value="GMC_OxRdtase_N"/>
</dbReference>